<evidence type="ECO:0000313" key="1">
    <source>
        <dbReference type="EMBL" id="MBF0596672.1"/>
    </source>
</evidence>
<comment type="caution">
    <text evidence="1">The sequence shown here is derived from an EMBL/GenBank/DDBJ whole genome shotgun (WGS) entry which is preliminary data.</text>
</comment>
<dbReference type="InterPro" id="IPR023696">
    <property type="entry name" value="Ureohydrolase_dom_sf"/>
</dbReference>
<protein>
    <recommendedName>
        <fullName evidence="3">Arginase</fullName>
    </recommendedName>
</protein>
<proteinExistence type="predicted"/>
<sequence length="384" mass="45057">MFTDYLKPVSKELQDFAKSCNSFCLGASLSFEKNTLLDNSSEVIFNKIAFIGVQENRSKTTDELDELYFDLVRRSFYELNKGNWYIPMYDFGDLIPDGYKNTSGEIFTKVLKDLLKQKYFVIILGGSPSMAYYQYRAYDEIFKNINYFTVDEKLRFGNEIHYPNNDNFLTKIITSQPLNLLGFSNIGYQTYFTAQEELDLLDQLNFDALRLGEISASIKEVEPLTREANAGMINLNSIEYNYFQSTQDFSPNGFNSREICGVAKYIGSSNVLSSIYIANYIEKYKKVDHLLLSQILWYVVDGKNHRPEIKSFDDEQYFDKFFVPSDIHIFIFYYNRHSDQWWIEIKTEGEDGIKCLIPCSKKDYTKALEGEIPDKWWKYFKKFY</sequence>
<gene>
    <name evidence="1" type="ORF">IM532_04300</name>
</gene>
<evidence type="ECO:0008006" key="3">
    <source>
        <dbReference type="Google" id="ProtNLM"/>
    </source>
</evidence>
<dbReference type="EMBL" id="JADGIK010000002">
    <property type="protein sequence ID" value="MBF0596672.1"/>
    <property type="molecule type" value="Genomic_DNA"/>
</dbReference>
<evidence type="ECO:0000313" key="2">
    <source>
        <dbReference type="Proteomes" id="UP000608754"/>
    </source>
</evidence>
<keyword evidence="2" id="KW-1185">Reference proteome</keyword>
<reference evidence="1" key="1">
    <citation type="submission" date="2020-10" db="EMBL/GenBank/DDBJ databases">
        <authorList>
            <person name="Lu T."/>
            <person name="Wang Q."/>
            <person name="Han X."/>
        </authorList>
    </citation>
    <scope>NUCLEOTIDE SEQUENCE</scope>
    <source>
        <strain evidence="1">WQ 117</strain>
    </source>
</reference>
<dbReference type="AlphaFoldDB" id="A0A8J7G4U0"/>
<dbReference type="RefSeq" id="WP_194182200.1">
    <property type="nucleotide sequence ID" value="NZ_JADGIK010000002.1"/>
</dbReference>
<name>A0A8J7G4U0_9FLAO</name>
<accession>A0A8J7G4U0</accession>
<dbReference type="SUPFAM" id="SSF52768">
    <property type="entry name" value="Arginase/deacetylase"/>
    <property type="match status" value="1"/>
</dbReference>
<dbReference type="Proteomes" id="UP000608754">
    <property type="component" value="Unassembled WGS sequence"/>
</dbReference>
<dbReference type="Gene3D" id="3.40.800.10">
    <property type="entry name" value="Ureohydrolase domain"/>
    <property type="match status" value="1"/>
</dbReference>
<organism evidence="1 2">
    <name type="scientific">Faecalibacter rhinopitheci</name>
    <dbReference type="NCBI Taxonomy" id="2779678"/>
    <lineage>
        <taxon>Bacteria</taxon>
        <taxon>Pseudomonadati</taxon>
        <taxon>Bacteroidota</taxon>
        <taxon>Flavobacteriia</taxon>
        <taxon>Flavobacteriales</taxon>
        <taxon>Weeksellaceae</taxon>
        <taxon>Faecalibacter</taxon>
    </lineage>
</organism>